<gene>
    <name evidence="2" type="ORF">EKO27_g6520</name>
</gene>
<sequence length="101" mass="11450">MATDNMSYAYYTTIFQDARRTENTRYTGPQPTYELIRPYTGTPLAPIPISRSPRSRPFMAFANSAPMPPPDWCRFYVSPEEREPEREVGAARGSERGGLAL</sequence>
<feature type="region of interest" description="Disordered" evidence="1">
    <location>
        <begin position="81"/>
        <end position="101"/>
    </location>
</feature>
<comment type="caution">
    <text evidence="2">The sequence shown here is derived from an EMBL/GenBank/DDBJ whole genome shotgun (WGS) entry which is preliminary data.</text>
</comment>
<evidence type="ECO:0000256" key="1">
    <source>
        <dbReference type="SAM" id="MobiDB-lite"/>
    </source>
</evidence>
<proteinExistence type="predicted"/>
<organism evidence="2 3">
    <name type="scientific">Xylaria grammica</name>
    <dbReference type="NCBI Taxonomy" id="363999"/>
    <lineage>
        <taxon>Eukaryota</taxon>
        <taxon>Fungi</taxon>
        <taxon>Dikarya</taxon>
        <taxon>Ascomycota</taxon>
        <taxon>Pezizomycotina</taxon>
        <taxon>Sordariomycetes</taxon>
        <taxon>Xylariomycetidae</taxon>
        <taxon>Xylariales</taxon>
        <taxon>Xylariaceae</taxon>
        <taxon>Xylaria</taxon>
    </lineage>
</organism>
<dbReference type="AlphaFoldDB" id="A0A439D2B7"/>
<reference evidence="2 3" key="1">
    <citation type="submission" date="2018-12" db="EMBL/GenBank/DDBJ databases">
        <title>Draft genome sequence of Xylaria grammica IHI A82.</title>
        <authorList>
            <person name="Buettner E."/>
            <person name="Kellner H."/>
        </authorList>
    </citation>
    <scope>NUCLEOTIDE SEQUENCE [LARGE SCALE GENOMIC DNA]</scope>
    <source>
        <strain evidence="2 3">IHI A82</strain>
    </source>
</reference>
<protein>
    <submittedName>
        <fullName evidence="2">Uncharacterized protein</fullName>
    </submittedName>
</protein>
<dbReference type="Proteomes" id="UP000286045">
    <property type="component" value="Unassembled WGS sequence"/>
</dbReference>
<keyword evidence="3" id="KW-1185">Reference proteome</keyword>
<name>A0A439D2B7_9PEZI</name>
<dbReference type="EMBL" id="RYZI01000192">
    <property type="protein sequence ID" value="RWA08594.1"/>
    <property type="molecule type" value="Genomic_DNA"/>
</dbReference>
<feature type="compositionally biased region" description="Basic and acidic residues" evidence="1">
    <location>
        <begin position="81"/>
        <end position="95"/>
    </location>
</feature>
<evidence type="ECO:0000313" key="2">
    <source>
        <dbReference type="EMBL" id="RWA08594.1"/>
    </source>
</evidence>
<accession>A0A439D2B7</accession>
<evidence type="ECO:0000313" key="3">
    <source>
        <dbReference type="Proteomes" id="UP000286045"/>
    </source>
</evidence>